<comment type="caution">
    <text evidence="1">The sequence shown here is derived from an EMBL/GenBank/DDBJ whole genome shotgun (WGS) entry which is preliminary data.</text>
</comment>
<sequence>MSTSPCGLLSLPPKIRMMIWTVAIHLGPTTVGCTFANGTVFLALVQASPNHNREIVDRSFANTTVKFYQPCHILQVLKLAPARLLNSLSSVALNLKNMRANLIGPSDLQPLAGLPSTTEIHIIIRTATTETNPIRDIGKLLAQTVLDDERYRSRQIQYNAITIADRTVRRIEVKLIGQIRRAPKRTMLRAYKSEQARLLEDWDMMRSVNLQFYRQLDSDKTIATSAVTRAGSMLPKLFYDGVSASDPSSGW</sequence>
<dbReference type="Proteomes" id="UP001310594">
    <property type="component" value="Unassembled WGS sequence"/>
</dbReference>
<gene>
    <name evidence="1" type="ORF">LTR97_001043</name>
</gene>
<name>A0AAN7WQ37_9PEZI</name>
<organism evidence="1 2">
    <name type="scientific">Elasticomyces elasticus</name>
    <dbReference type="NCBI Taxonomy" id="574655"/>
    <lineage>
        <taxon>Eukaryota</taxon>
        <taxon>Fungi</taxon>
        <taxon>Dikarya</taxon>
        <taxon>Ascomycota</taxon>
        <taxon>Pezizomycotina</taxon>
        <taxon>Dothideomycetes</taxon>
        <taxon>Dothideomycetidae</taxon>
        <taxon>Mycosphaerellales</taxon>
        <taxon>Teratosphaeriaceae</taxon>
        <taxon>Elasticomyces</taxon>
    </lineage>
</organism>
<reference evidence="1" key="1">
    <citation type="submission" date="2023-08" db="EMBL/GenBank/DDBJ databases">
        <title>Black Yeasts Isolated from many extreme environments.</title>
        <authorList>
            <person name="Coleine C."/>
            <person name="Stajich J.E."/>
            <person name="Selbmann L."/>
        </authorList>
    </citation>
    <scope>NUCLEOTIDE SEQUENCE</scope>
    <source>
        <strain evidence="1">CCFEE 5810</strain>
    </source>
</reference>
<dbReference type="EMBL" id="JAVRQU010000002">
    <property type="protein sequence ID" value="KAK5706057.1"/>
    <property type="molecule type" value="Genomic_DNA"/>
</dbReference>
<protein>
    <submittedName>
        <fullName evidence="1">Uncharacterized protein</fullName>
    </submittedName>
</protein>
<evidence type="ECO:0000313" key="2">
    <source>
        <dbReference type="Proteomes" id="UP001310594"/>
    </source>
</evidence>
<accession>A0AAN7WQ37</accession>
<dbReference type="AlphaFoldDB" id="A0AAN7WQ37"/>
<proteinExistence type="predicted"/>
<evidence type="ECO:0000313" key="1">
    <source>
        <dbReference type="EMBL" id="KAK5706057.1"/>
    </source>
</evidence>